<evidence type="ECO:0000313" key="3">
    <source>
        <dbReference type="EMBL" id="CCO12051.2"/>
    </source>
</evidence>
<dbReference type="InterPro" id="IPR010572">
    <property type="entry name" value="Tail_dom"/>
</dbReference>
<accession>K8ETV1</accession>
<dbReference type="Pfam" id="PF01183">
    <property type="entry name" value="Glyco_hydro_25"/>
    <property type="match status" value="1"/>
</dbReference>
<feature type="domain" description="Tail spike" evidence="2">
    <location>
        <begin position="105"/>
        <end position="376"/>
    </location>
</feature>
<comment type="similarity">
    <text evidence="1">Belongs to the glycosyl hydrolase 25 family.</text>
</comment>
<proteinExistence type="inferred from homology"/>
<dbReference type="Proteomes" id="UP000000212">
    <property type="component" value="Chromosome"/>
</dbReference>
<dbReference type="KEGG" id="cml:BN424_2612"/>
<evidence type="ECO:0000256" key="1">
    <source>
        <dbReference type="ARBA" id="ARBA00010646"/>
    </source>
</evidence>
<dbReference type="EC" id="3.2.1.17" evidence="3"/>
<evidence type="ECO:0000259" key="2">
    <source>
        <dbReference type="Pfam" id="PF06605"/>
    </source>
</evidence>
<dbReference type="RefSeq" id="WP_015077102.1">
    <property type="nucleotide sequence ID" value="NC_019425.2"/>
</dbReference>
<keyword evidence="4" id="KW-1185">Reference proteome</keyword>
<dbReference type="SUPFAM" id="SSF51445">
    <property type="entry name" value="(Trans)glycosidases"/>
    <property type="match status" value="1"/>
</dbReference>
<dbReference type="Pfam" id="PF06605">
    <property type="entry name" value="Prophage_tail"/>
    <property type="match status" value="1"/>
</dbReference>
<dbReference type="InterPro" id="IPR017853">
    <property type="entry name" value="GH"/>
</dbReference>
<dbReference type="GO" id="GO:0016998">
    <property type="term" value="P:cell wall macromolecule catabolic process"/>
    <property type="evidence" value="ECO:0007669"/>
    <property type="project" value="InterPro"/>
</dbReference>
<dbReference type="PANTHER" id="PTHR34135:SF1">
    <property type="entry name" value="GLYCOSYL HYDROLASE FAMILY 25"/>
    <property type="match status" value="1"/>
</dbReference>
<dbReference type="STRING" id="1234679.BN424_2612"/>
<dbReference type="CDD" id="cd06523">
    <property type="entry name" value="GH25_PlyB-like"/>
    <property type="match status" value="1"/>
</dbReference>
<organism evidence="3 4">
    <name type="scientific">Carnobacterium maltaromaticum LMA28</name>
    <dbReference type="NCBI Taxonomy" id="1234679"/>
    <lineage>
        <taxon>Bacteria</taxon>
        <taxon>Bacillati</taxon>
        <taxon>Bacillota</taxon>
        <taxon>Bacilli</taxon>
        <taxon>Lactobacillales</taxon>
        <taxon>Carnobacteriaceae</taxon>
        <taxon>Carnobacterium</taxon>
    </lineage>
</organism>
<dbReference type="InterPro" id="IPR007119">
    <property type="entry name" value="Phage_tail_spike_N"/>
</dbReference>
<dbReference type="PANTHER" id="PTHR34135">
    <property type="entry name" value="LYSOZYME"/>
    <property type="match status" value="1"/>
</dbReference>
<dbReference type="AlphaFoldDB" id="K8ETV1"/>
<dbReference type="GO" id="GO:0003796">
    <property type="term" value="F:lysozyme activity"/>
    <property type="evidence" value="ECO:0007669"/>
    <property type="project" value="UniProtKB-EC"/>
</dbReference>
<dbReference type="HOGENOM" id="CLU_028587_0_0_9"/>
<protein>
    <submittedName>
        <fullName evidence="3">Phage minor structural, N-terminal region domain protein</fullName>
        <ecNumber evidence="3">3.2.1.17</ecNumber>
    </submittedName>
</protein>
<reference evidence="4" key="1">
    <citation type="journal article" date="2013" name="Genome Announc.">
        <title>Complete Chromosome Sequence of Carnobacterium maltaromaticum LMA 28.</title>
        <authorList>
            <person name="Cailliez-Grimal C."/>
            <person name="Chaillou S."/>
            <person name="Anba-Mondoloni J."/>
            <person name="Loux V."/>
            <person name="Afzal M.I."/>
            <person name="Rahman A."/>
            <person name="Kergourlay G."/>
            <person name="Champomier-Verges M.C."/>
            <person name="Zagorec M."/>
            <person name="Dalgaard P."/>
            <person name="Leisner J.J."/>
            <person name="Prevost H."/>
            <person name="Revol-Junelles A.M."/>
            <person name="Borges F."/>
        </authorList>
    </citation>
    <scope>NUCLEOTIDE SEQUENCE</scope>
    <source>
        <strain evidence="4">LMA28</strain>
    </source>
</reference>
<dbReference type="Gene3D" id="3.20.20.80">
    <property type="entry name" value="Glycosidases"/>
    <property type="match status" value="1"/>
</dbReference>
<name>K8ETV1_CARML</name>
<dbReference type="GO" id="GO:0016052">
    <property type="term" value="P:carbohydrate catabolic process"/>
    <property type="evidence" value="ECO:0007669"/>
    <property type="project" value="TreeGrafter"/>
</dbReference>
<keyword evidence="3" id="KW-0378">Hydrolase</keyword>
<dbReference type="OrthoDB" id="5056238at2"/>
<dbReference type="PROSITE" id="PS51904">
    <property type="entry name" value="GLYCOSYL_HYDROL_F25_2"/>
    <property type="match status" value="1"/>
</dbReference>
<dbReference type="EMBL" id="HE999757">
    <property type="protein sequence ID" value="CCO12051.2"/>
    <property type="molecule type" value="Genomic_DNA"/>
</dbReference>
<sequence length="642" mass="72891">MYQVLIKNGPKGDELEIHSPFSNDLKLIEGSIKKGINTFDSFNLSFIPNNPAFGKMKPLTTLIRVFDSQLNKNIFKGRVLIPTDQMESTGEFNCSYTCASDLSYLQDTVQKYAKIQNTTPEQFFRYLIGIHNAQAEEHKRFIVGIVTVTNSTDNVYRYVDDMATTWETIQDKLISRIGGEIRVREVNGVNYIDYVTEIGEHVDTTIELSKNLISISKSVDPTEICTRLFPRGERLEGTEETSSDASQPRLTIASVNNGKEYIDAPQALIDEFGFMEKTKEWSEVTQPQILLSKGIEFLNSQKSALTQYRISALDLSLIDLDVRRFEVGSYHFLRNAVMGIDEELRIVGIGIDIINLSTSDLTFGDRFLTLSQYQNEMNKKNNALNDLASKANSLSRITSKLSETTTNLGNELTNSNKIITEQRQQIAEMNKRIENLENGTNPQEIGKIIDVSEHQGQIDWAKVKGDNIELAIIRVQDGSSYVDNYYRYNIQQCQRFNIPYAVYAFARYVNEADAGQEATDFYNRTRSIVGTGKSPQFYMIDLEVATMENMRLGTESWQNKMISLGVVQVNQVAYIANHLYKQFNINVARFGSIVIPAYRSTQPDYPFDLWQYTSTGSIAGIEGNVDMNKDPSDRFKKQYLGR</sequence>
<dbReference type="eggNOG" id="COG3757">
    <property type="taxonomic scope" value="Bacteria"/>
</dbReference>
<dbReference type="GO" id="GO:0009253">
    <property type="term" value="P:peptidoglycan catabolic process"/>
    <property type="evidence" value="ECO:0007669"/>
    <property type="project" value="InterPro"/>
</dbReference>
<dbReference type="NCBIfam" id="TIGR01665">
    <property type="entry name" value="put_anti_recept"/>
    <property type="match status" value="1"/>
</dbReference>
<keyword evidence="3" id="KW-0326">Glycosidase</keyword>
<dbReference type="eggNOG" id="COG4926">
    <property type="taxonomic scope" value="Bacteria"/>
</dbReference>
<dbReference type="InterPro" id="IPR002053">
    <property type="entry name" value="Glyco_hydro_25"/>
</dbReference>
<gene>
    <name evidence="3" type="ORF">BN424_2612</name>
</gene>
<evidence type="ECO:0000313" key="4">
    <source>
        <dbReference type="Proteomes" id="UP000000212"/>
    </source>
</evidence>